<proteinExistence type="predicted"/>
<dbReference type="AlphaFoldDB" id="A0A7X1Z6I7"/>
<keyword evidence="3 6" id="KW-0812">Transmembrane</keyword>
<evidence type="ECO:0000256" key="1">
    <source>
        <dbReference type="ARBA" id="ARBA00004651"/>
    </source>
</evidence>
<feature type="domain" description="ABC3 transporter permease C-terminal" evidence="7">
    <location>
        <begin position="263"/>
        <end position="380"/>
    </location>
</feature>
<sequence length="772" mass="85354">MKTIKILLHKNEKDFRQQFAELSSILVLALLSVLVFSGLLSASNGMNQSFNKWDKSSNIATEWITVNSNGNLPLSTLKDDSAIKEVQSQVVSNTYVGKSSEKKIVQMTVANQNSISKPWVSSGEKFNTTDKGIWVDKNFAEANHYKVGANLPISINGVTENLKIKGLILSPNYIGYTGANGGIVANHRQYGYVLTNKITVPFTDNMINQILVIGKMGYSSTTIKERINRILGNSVVFIADRTENSNISKFLDKAYSIEKLSMMFCIILFALVILTLNTTMKRLVSHQRNIIGLFGALGIKKTTIVLHYLLYGLIPTALGGMLGLVIGPLSIGKLILIKQRPLYNMPFWSIKTSIYPILVFLILVLIGILTTGITVSSVLRETPAQILQPKLLSGERKKSSGFWTSSTSLKWDWRWVLRDKSRSKSKELIGIIGILGALILIIASLGIQYSLTKTNNDTFGQVFTYKNQINVNPAVNSKEYISLINSLNGDQQEIEQQGVSIISGQKNILATGTIMDNGIYLNLPLRTGAIGNPQNKNGVYISNMIATQLGGIKVGTNIRIRGSMSTKAIVARVLGIVQISTPQGVFISKNFWKAQGQNFVPTTIYTSQTISKKVSENATVLQITSLKKNLQDANQVLSSFQSVIMLLIVFSIFLCWFILYNLGMLNFTERYREYATMRIMGFQLHEIRMVIMKDSLLTWGVGSIIGIPMGLAFLTQYVSIANSSTSEFFTHISLARIFTALLIVFINVLVISLLVSSQVKKIDLASALKSVD</sequence>
<dbReference type="InterPro" id="IPR003838">
    <property type="entry name" value="ABC3_permease_C"/>
</dbReference>
<evidence type="ECO:0000256" key="5">
    <source>
        <dbReference type="ARBA" id="ARBA00023136"/>
    </source>
</evidence>
<feature type="domain" description="ABC3 transporter permease C-terminal" evidence="7">
    <location>
        <begin position="646"/>
        <end position="763"/>
    </location>
</feature>
<feature type="transmembrane region" description="Helical" evidence="6">
    <location>
        <begin position="317"/>
        <end position="336"/>
    </location>
</feature>
<dbReference type="EMBL" id="WITJ01000001">
    <property type="protein sequence ID" value="MQW38525.1"/>
    <property type="molecule type" value="Genomic_DNA"/>
</dbReference>
<evidence type="ECO:0000313" key="9">
    <source>
        <dbReference type="Proteomes" id="UP000439550"/>
    </source>
</evidence>
<protein>
    <submittedName>
        <fullName evidence="8">FtsX-like permease family protein</fullName>
    </submittedName>
</protein>
<dbReference type="InterPro" id="IPR038766">
    <property type="entry name" value="Membrane_comp_ABC_pdt"/>
</dbReference>
<keyword evidence="2" id="KW-1003">Cell membrane</keyword>
<feature type="transmembrane region" description="Helical" evidence="6">
    <location>
        <begin position="734"/>
        <end position="755"/>
    </location>
</feature>
<dbReference type="Proteomes" id="UP000439550">
    <property type="component" value="Unassembled WGS sequence"/>
</dbReference>
<dbReference type="RefSeq" id="WP_153494760.1">
    <property type="nucleotide sequence ID" value="NZ_CBCRWP010000008.1"/>
</dbReference>
<evidence type="ECO:0000259" key="7">
    <source>
        <dbReference type="Pfam" id="PF02687"/>
    </source>
</evidence>
<gene>
    <name evidence="8" type="ORF">GHI93_00990</name>
</gene>
<accession>A0A7X1Z6I7</accession>
<comment type="subcellular location">
    <subcellularLocation>
        <location evidence="1">Cell membrane</location>
        <topology evidence="1">Multi-pass membrane protein</topology>
    </subcellularLocation>
</comment>
<keyword evidence="9" id="KW-1185">Reference proteome</keyword>
<evidence type="ECO:0000256" key="3">
    <source>
        <dbReference type="ARBA" id="ARBA00022692"/>
    </source>
</evidence>
<name>A0A7X1Z6I7_9LACT</name>
<comment type="caution">
    <text evidence="8">The sequence shown here is derived from an EMBL/GenBank/DDBJ whole genome shotgun (WGS) entry which is preliminary data.</text>
</comment>
<evidence type="ECO:0000256" key="6">
    <source>
        <dbReference type="SAM" id="Phobius"/>
    </source>
</evidence>
<evidence type="ECO:0000256" key="2">
    <source>
        <dbReference type="ARBA" id="ARBA00022475"/>
    </source>
</evidence>
<reference evidence="8 9" key="1">
    <citation type="submission" date="2019-10" db="EMBL/GenBank/DDBJ databases">
        <authorList>
            <person name="Dong K."/>
        </authorList>
    </citation>
    <scope>NUCLEOTIDE SEQUENCE [LARGE SCALE GENOMIC DNA]</scope>
    <source>
        <strain evidence="8 9">DSM 28960</strain>
    </source>
</reference>
<feature type="transmembrane region" description="Helical" evidence="6">
    <location>
        <begin position="643"/>
        <end position="662"/>
    </location>
</feature>
<dbReference type="PANTHER" id="PTHR30287:SF1">
    <property type="entry name" value="INNER MEMBRANE PROTEIN"/>
    <property type="match status" value="1"/>
</dbReference>
<feature type="transmembrane region" description="Helical" evidence="6">
    <location>
        <begin position="357"/>
        <end position="379"/>
    </location>
</feature>
<dbReference type="OrthoDB" id="5137249at2"/>
<keyword evidence="5 6" id="KW-0472">Membrane</keyword>
<evidence type="ECO:0000256" key="4">
    <source>
        <dbReference type="ARBA" id="ARBA00022989"/>
    </source>
</evidence>
<keyword evidence="4 6" id="KW-1133">Transmembrane helix</keyword>
<feature type="transmembrane region" description="Helical" evidence="6">
    <location>
        <begin position="696"/>
        <end position="714"/>
    </location>
</feature>
<feature type="transmembrane region" description="Helical" evidence="6">
    <location>
        <begin position="290"/>
        <end position="311"/>
    </location>
</feature>
<feature type="transmembrane region" description="Helical" evidence="6">
    <location>
        <begin position="260"/>
        <end position="278"/>
    </location>
</feature>
<dbReference type="Pfam" id="PF02687">
    <property type="entry name" value="FtsX"/>
    <property type="match status" value="2"/>
</dbReference>
<evidence type="ECO:0000313" key="8">
    <source>
        <dbReference type="EMBL" id="MQW38525.1"/>
    </source>
</evidence>
<organism evidence="8 9">
    <name type="scientific">Lactococcus hircilactis</name>
    <dbReference type="NCBI Taxonomy" id="1494462"/>
    <lineage>
        <taxon>Bacteria</taxon>
        <taxon>Bacillati</taxon>
        <taxon>Bacillota</taxon>
        <taxon>Bacilli</taxon>
        <taxon>Lactobacillales</taxon>
        <taxon>Streptococcaceae</taxon>
        <taxon>Lactococcus</taxon>
    </lineage>
</organism>
<dbReference type="GO" id="GO:0005886">
    <property type="term" value="C:plasma membrane"/>
    <property type="evidence" value="ECO:0007669"/>
    <property type="project" value="UniProtKB-SubCell"/>
</dbReference>
<feature type="transmembrane region" description="Helical" evidence="6">
    <location>
        <begin position="428"/>
        <end position="451"/>
    </location>
</feature>
<dbReference type="PANTHER" id="PTHR30287">
    <property type="entry name" value="MEMBRANE COMPONENT OF PREDICTED ABC SUPERFAMILY METABOLITE UPTAKE TRANSPORTER"/>
    <property type="match status" value="1"/>
</dbReference>